<organism evidence="1">
    <name type="scientific">Lepeophtheirus salmonis</name>
    <name type="common">Salmon louse</name>
    <name type="synonym">Caligus salmonis</name>
    <dbReference type="NCBI Taxonomy" id="72036"/>
    <lineage>
        <taxon>Eukaryota</taxon>
        <taxon>Metazoa</taxon>
        <taxon>Ecdysozoa</taxon>
        <taxon>Arthropoda</taxon>
        <taxon>Crustacea</taxon>
        <taxon>Multicrustacea</taxon>
        <taxon>Hexanauplia</taxon>
        <taxon>Copepoda</taxon>
        <taxon>Siphonostomatoida</taxon>
        <taxon>Caligidae</taxon>
        <taxon>Lepeophtheirus</taxon>
    </lineage>
</organism>
<protein>
    <submittedName>
        <fullName evidence="1">Uncharacterized protein</fullName>
    </submittedName>
</protein>
<name>A0A0K2VL61_LEPSM</name>
<dbReference type="AlphaFoldDB" id="A0A0K2VL61"/>
<accession>A0A0K2VL61</accession>
<reference evidence="1" key="1">
    <citation type="submission" date="2014-05" db="EMBL/GenBank/DDBJ databases">
        <authorList>
            <person name="Chronopoulou M."/>
        </authorList>
    </citation>
    <scope>NUCLEOTIDE SEQUENCE</scope>
    <source>
        <tissue evidence="1">Whole organism</tissue>
    </source>
</reference>
<evidence type="ECO:0000313" key="1">
    <source>
        <dbReference type="EMBL" id="CDW50932.1"/>
    </source>
</evidence>
<dbReference type="EMBL" id="HACA01033571">
    <property type="protein sequence ID" value="CDW50932.1"/>
    <property type="molecule type" value="Transcribed_RNA"/>
</dbReference>
<feature type="non-terminal residue" evidence="1">
    <location>
        <position position="1"/>
    </location>
</feature>
<proteinExistence type="predicted"/>
<sequence length="52" mass="5611">PNDPCQLYCPSSKGNKGILCNLLVDPKGSSPFLNPHRLTTGDRGISIVQVLF</sequence>